<proteinExistence type="inferred from homology"/>
<dbReference type="Pfam" id="PF13563">
    <property type="entry name" value="2_5_RNA_ligase2"/>
    <property type="match status" value="1"/>
</dbReference>
<comment type="similarity">
    <text evidence="2">Belongs to the 2H phosphoesterase superfamily. ThpR family.</text>
</comment>
<dbReference type="HAMAP" id="MF_01940">
    <property type="entry name" value="RNA_CPDase"/>
    <property type="match status" value="1"/>
</dbReference>
<dbReference type="SUPFAM" id="SSF55144">
    <property type="entry name" value="LigT-like"/>
    <property type="match status" value="1"/>
</dbReference>
<dbReference type="NCBIfam" id="TIGR02258">
    <property type="entry name" value="2_5_ligase"/>
    <property type="match status" value="1"/>
</dbReference>
<dbReference type="Gene3D" id="3.90.1140.10">
    <property type="entry name" value="Cyclic phosphodiesterase"/>
    <property type="match status" value="1"/>
</dbReference>
<keyword evidence="1 2" id="KW-0378">Hydrolase</keyword>
<sequence>MQTRQRKVRENVSRSSAGDSRLFIGVRPDRLTQHFLDGLTSQCKRQLGSDRRDRTRWTSHTNRHLTLAFLGETRDELIPPIEERLAQIADALPACSGRIVSLNPFPQQRSPLLAAELLTNPALDRLHEQCRQLMMDLGMKPERATYRPHVTLARNRRGFARFEPVMLDHTLPVDNIILYRSDTVPSGSQYVPLFEAHLRSE</sequence>
<dbReference type="InterPro" id="IPR004175">
    <property type="entry name" value="RNA_CPDase"/>
</dbReference>
<gene>
    <name evidence="3" type="primary">thpR</name>
    <name evidence="3" type="ORF">ACFQBM_19130</name>
</gene>
<dbReference type="PANTHER" id="PTHR35561">
    <property type="entry name" value="RNA 2',3'-CYCLIC PHOSPHODIESTERASE"/>
    <property type="match status" value="1"/>
</dbReference>
<reference evidence="4" key="1">
    <citation type="journal article" date="2019" name="Int. J. Syst. Evol. Microbiol.">
        <title>The Global Catalogue of Microorganisms (GCM) 10K type strain sequencing project: providing services to taxonomists for standard genome sequencing and annotation.</title>
        <authorList>
            <consortium name="The Broad Institute Genomics Platform"/>
            <consortium name="The Broad Institute Genome Sequencing Center for Infectious Disease"/>
            <person name="Wu L."/>
            <person name="Ma J."/>
        </authorList>
    </citation>
    <scope>NUCLEOTIDE SEQUENCE [LARGE SCALE GENOMIC DNA]</scope>
    <source>
        <strain evidence="4">CGMCC 1.13718</strain>
    </source>
</reference>
<organism evidence="3 4">
    <name type="scientific">Microbulbifer taiwanensis</name>
    <dbReference type="NCBI Taxonomy" id="986746"/>
    <lineage>
        <taxon>Bacteria</taxon>
        <taxon>Pseudomonadati</taxon>
        <taxon>Pseudomonadota</taxon>
        <taxon>Gammaproteobacteria</taxon>
        <taxon>Cellvibrionales</taxon>
        <taxon>Microbulbiferaceae</taxon>
        <taxon>Microbulbifer</taxon>
    </lineage>
</organism>
<dbReference type="Proteomes" id="UP001596425">
    <property type="component" value="Unassembled WGS sequence"/>
</dbReference>
<accession>A0ABW1YSP7</accession>
<comment type="catalytic activity">
    <reaction evidence="2">
        <text>a 3'-end 2',3'-cyclophospho-ribonucleotide-RNA + H2O = a 3'-end 2'-phospho-ribonucleotide-RNA + H(+)</text>
        <dbReference type="Rhea" id="RHEA:11828"/>
        <dbReference type="Rhea" id="RHEA-COMP:10464"/>
        <dbReference type="Rhea" id="RHEA-COMP:17353"/>
        <dbReference type="ChEBI" id="CHEBI:15377"/>
        <dbReference type="ChEBI" id="CHEBI:15378"/>
        <dbReference type="ChEBI" id="CHEBI:83064"/>
        <dbReference type="ChEBI" id="CHEBI:173113"/>
        <dbReference type="EC" id="3.1.4.58"/>
    </reaction>
</comment>
<protein>
    <recommendedName>
        <fullName evidence="2">RNA 2',3'-cyclic phosphodiesterase</fullName>
        <shortName evidence="2">RNA 2',3'-CPDase</shortName>
        <ecNumber evidence="2">3.1.4.58</ecNumber>
    </recommendedName>
</protein>
<comment type="function">
    <text evidence="2">Hydrolyzes RNA 2',3'-cyclic phosphodiester to an RNA 2'-phosphomonoester.</text>
</comment>
<feature type="active site" description="Proton acceptor" evidence="2">
    <location>
        <position position="149"/>
    </location>
</feature>
<evidence type="ECO:0000256" key="1">
    <source>
        <dbReference type="ARBA" id="ARBA00022801"/>
    </source>
</evidence>
<evidence type="ECO:0000313" key="4">
    <source>
        <dbReference type="Proteomes" id="UP001596425"/>
    </source>
</evidence>
<keyword evidence="4" id="KW-1185">Reference proteome</keyword>
<dbReference type="InterPro" id="IPR009097">
    <property type="entry name" value="Cyclic_Pdiesterase"/>
</dbReference>
<feature type="short sequence motif" description="HXTX 1" evidence="2">
    <location>
        <begin position="64"/>
        <end position="67"/>
    </location>
</feature>
<feature type="active site" description="Proton donor" evidence="2">
    <location>
        <position position="64"/>
    </location>
</feature>
<evidence type="ECO:0000313" key="3">
    <source>
        <dbReference type="EMBL" id="MFC6635393.1"/>
    </source>
</evidence>
<name>A0ABW1YSP7_9GAMM</name>
<evidence type="ECO:0000256" key="2">
    <source>
        <dbReference type="HAMAP-Rule" id="MF_01940"/>
    </source>
</evidence>
<dbReference type="EMBL" id="JBHSVR010000001">
    <property type="protein sequence ID" value="MFC6635393.1"/>
    <property type="molecule type" value="Genomic_DNA"/>
</dbReference>
<dbReference type="PANTHER" id="PTHR35561:SF1">
    <property type="entry name" value="RNA 2',3'-CYCLIC PHOSPHODIESTERASE"/>
    <property type="match status" value="1"/>
</dbReference>
<dbReference type="RefSeq" id="WP_193192705.1">
    <property type="nucleotide sequence ID" value="NZ_JACZFR010000032.1"/>
</dbReference>
<dbReference type="EC" id="3.1.4.58" evidence="2"/>
<comment type="caution">
    <text evidence="3">The sequence shown here is derived from an EMBL/GenBank/DDBJ whole genome shotgun (WGS) entry which is preliminary data.</text>
</comment>
<feature type="short sequence motif" description="HXTX 2" evidence="2">
    <location>
        <begin position="149"/>
        <end position="152"/>
    </location>
</feature>